<gene>
    <name evidence="1" type="ORF">DFO77_13225</name>
</gene>
<dbReference type="RefSeq" id="WP_106154302.1">
    <property type="nucleotide sequence ID" value="NZ_PVTS01000018.1"/>
</dbReference>
<accession>A0A2T0XAH1</accession>
<proteinExistence type="predicted"/>
<dbReference type="InterPro" id="IPR046114">
    <property type="entry name" value="DUF6051"/>
</dbReference>
<dbReference type="EMBL" id="QPIZ01000032">
    <property type="protein sequence ID" value="RCW29046.1"/>
    <property type="molecule type" value="Genomic_DNA"/>
</dbReference>
<keyword evidence="2" id="KW-1185">Reference proteome</keyword>
<dbReference type="InterPro" id="IPR029058">
    <property type="entry name" value="AB_hydrolase_fold"/>
</dbReference>
<organism evidence="1 2">
    <name type="scientific">Marinilabilia salmonicolor</name>
    <dbReference type="NCBI Taxonomy" id="989"/>
    <lineage>
        <taxon>Bacteria</taxon>
        <taxon>Pseudomonadati</taxon>
        <taxon>Bacteroidota</taxon>
        <taxon>Bacteroidia</taxon>
        <taxon>Marinilabiliales</taxon>
        <taxon>Marinilabiliaceae</taxon>
        <taxon>Marinilabilia</taxon>
    </lineage>
</organism>
<dbReference type="Pfam" id="PF19519">
    <property type="entry name" value="DUF6051"/>
    <property type="match status" value="1"/>
</dbReference>
<reference evidence="1 2" key="1">
    <citation type="submission" date="2018-07" db="EMBL/GenBank/DDBJ databases">
        <title>Freshwater and sediment microbial communities from various areas in North America, analyzing microbe dynamics in response to fracking.</title>
        <authorList>
            <person name="Lamendella R."/>
        </authorList>
    </citation>
    <scope>NUCLEOTIDE SEQUENCE [LARGE SCALE GENOMIC DNA]</scope>
    <source>
        <strain evidence="1 2">160A</strain>
    </source>
</reference>
<name>A0A2T0XAH1_9BACT</name>
<dbReference type="AlphaFoldDB" id="A0A2T0XAH1"/>
<comment type="caution">
    <text evidence="1">The sequence shown here is derived from an EMBL/GenBank/DDBJ whole genome shotgun (WGS) entry which is preliminary data.</text>
</comment>
<dbReference type="STRING" id="1168289.GCA_000259075_03664"/>
<evidence type="ECO:0008006" key="3">
    <source>
        <dbReference type="Google" id="ProtNLM"/>
    </source>
</evidence>
<evidence type="ECO:0000313" key="2">
    <source>
        <dbReference type="Proteomes" id="UP000252733"/>
    </source>
</evidence>
<sequence>MELLFELQETLLSKFDLRHTFGRLDQKVVFHTYPFESQYEGFPDDASSGVSPYGNFLSGNSCNRFFRYAVFEPVTKKKDAHAIVLLHGLNERKWGKYLAWAYKLAEWTGAPVILFPLANHMNRSPEAWAYPRQMSEFVRQRKTFFGPIQNSSFANVALSNRLDKTPEVFISSGLQSIQDLVKLTREISSGNHPLFPKGTEVDFFSYSIGALVTEILLMSNPDNLFCSSKAFLFCGGSTFDQMDGRSKTILDNKAYESLSEFVKNFEGRKSSGKLFDLLKPFGNSVFDVFRSMISFNYLRTEREGRLKSLAHRIKALGLSLDKVIPGQAIYNTFCKGQCTNVAVADFDFKYSHEMPFPMNDFSIKEKVEKAFNAVFEDASFFLKR</sequence>
<protein>
    <recommendedName>
        <fullName evidence="3">Alpha/beta hydrolase</fullName>
    </recommendedName>
</protein>
<dbReference type="SUPFAM" id="SSF53474">
    <property type="entry name" value="alpha/beta-Hydrolases"/>
    <property type="match status" value="1"/>
</dbReference>
<dbReference type="OrthoDB" id="5521540at2"/>
<evidence type="ECO:0000313" key="1">
    <source>
        <dbReference type="EMBL" id="RCW29046.1"/>
    </source>
</evidence>
<dbReference type="Proteomes" id="UP000252733">
    <property type="component" value="Unassembled WGS sequence"/>
</dbReference>